<dbReference type="InterPro" id="IPR005000">
    <property type="entry name" value="Aldolase/citrate-lyase_domain"/>
</dbReference>
<dbReference type="GO" id="GO:0016829">
    <property type="term" value="F:lyase activity"/>
    <property type="evidence" value="ECO:0007669"/>
    <property type="project" value="UniProtKB-KW"/>
</dbReference>
<keyword evidence="8" id="KW-1185">Reference proteome</keyword>
<evidence type="ECO:0000313" key="8">
    <source>
        <dbReference type="Proteomes" id="UP000266327"/>
    </source>
</evidence>
<keyword evidence="2 5" id="KW-0479">Metal-binding</keyword>
<evidence type="ECO:0000256" key="5">
    <source>
        <dbReference type="PIRSR" id="PIRSR015582-2"/>
    </source>
</evidence>
<keyword evidence="7" id="KW-0456">Lyase</keyword>
<evidence type="ECO:0000313" key="7">
    <source>
        <dbReference type="EMBL" id="RJG03285.1"/>
    </source>
</evidence>
<dbReference type="InterPro" id="IPR011206">
    <property type="entry name" value="Citrate_lyase_beta/mcl1/mcl2"/>
</dbReference>
<feature type="binding site" evidence="5">
    <location>
        <position position="132"/>
    </location>
    <ligand>
        <name>Mg(2+)</name>
        <dbReference type="ChEBI" id="CHEBI:18420"/>
    </ligand>
</feature>
<dbReference type="SUPFAM" id="SSF51621">
    <property type="entry name" value="Phosphoenolpyruvate/pyruvate domain"/>
    <property type="match status" value="1"/>
</dbReference>
<evidence type="ECO:0000256" key="4">
    <source>
        <dbReference type="PIRSR" id="PIRSR015582-1"/>
    </source>
</evidence>
<dbReference type="EMBL" id="QYUQ01000002">
    <property type="protein sequence ID" value="RJG03285.1"/>
    <property type="molecule type" value="Genomic_DNA"/>
</dbReference>
<evidence type="ECO:0000256" key="3">
    <source>
        <dbReference type="ARBA" id="ARBA00022842"/>
    </source>
</evidence>
<dbReference type="PANTHER" id="PTHR32308">
    <property type="entry name" value="LYASE BETA SUBUNIT, PUTATIVE (AFU_ORTHOLOGUE AFUA_4G13030)-RELATED"/>
    <property type="match status" value="1"/>
</dbReference>
<feature type="binding site" evidence="4">
    <location>
        <position position="132"/>
    </location>
    <ligand>
        <name>substrate</name>
    </ligand>
</feature>
<feature type="domain" description="HpcH/HpaI aldolase/citrate lyase" evidence="6">
    <location>
        <begin position="6"/>
        <end position="233"/>
    </location>
</feature>
<comment type="cofactor">
    <cofactor evidence="1">
        <name>Mg(2+)</name>
        <dbReference type="ChEBI" id="CHEBI:18420"/>
    </cofactor>
</comment>
<evidence type="ECO:0000256" key="1">
    <source>
        <dbReference type="ARBA" id="ARBA00001946"/>
    </source>
</evidence>
<evidence type="ECO:0000256" key="2">
    <source>
        <dbReference type="ARBA" id="ARBA00022723"/>
    </source>
</evidence>
<name>A0A3A3G6K6_9BURK</name>
<dbReference type="PIRSF" id="PIRSF015582">
    <property type="entry name" value="Cit_lyase_B"/>
    <property type="match status" value="1"/>
</dbReference>
<proteinExistence type="predicted"/>
<comment type="caution">
    <text evidence="7">The sequence shown here is derived from an EMBL/GenBank/DDBJ whole genome shotgun (WGS) entry which is preliminary data.</text>
</comment>
<dbReference type="Gene3D" id="3.20.20.60">
    <property type="entry name" value="Phosphoenolpyruvate-binding domains"/>
    <property type="match status" value="1"/>
</dbReference>
<dbReference type="PANTHER" id="PTHR32308:SF0">
    <property type="entry name" value="HPCH_HPAI ALDOLASE_CITRATE LYASE DOMAIN-CONTAINING PROTEIN"/>
    <property type="match status" value="1"/>
</dbReference>
<feature type="binding site" evidence="4">
    <location>
        <position position="68"/>
    </location>
    <ligand>
        <name>substrate</name>
    </ligand>
</feature>
<dbReference type="Pfam" id="PF03328">
    <property type="entry name" value="HpcH_HpaI"/>
    <property type="match status" value="1"/>
</dbReference>
<reference evidence="8" key="1">
    <citation type="submission" date="2018-09" db="EMBL/GenBank/DDBJ databases">
        <authorList>
            <person name="Zhu H."/>
        </authorList>
    </citation>
    <scope>NUCLEOTIDE SEQUENCE [LARGE SCALE GENOMIC DNA]</scope>
    <source>
        <strain evidence="8">K1S02-23</strain>
    </source>
</reference>
<organism evidence="7 8">
    <name type="scientific">Noviherbaspirillum sedimenti</name>
    <dbReference type="NCBI Taxonomy" id="2320865"/>
    <lineage>
        <taxon>Bacteria</taxon>
        <taxon>Pseudomonadati</taxon>
        <taxon>Pseudomonadota</taxon>
        <taxon>Betaproteobacteria</taxon>
        <taxon>Burkholderiales</taxon>
        <taxon>Oxalobacteraceae</taxon>
        <taxon>Noviherbaspirillum</taxon>
    </lineage>
</organism>
<dbReference type="OrthoDB" id="348111at2"/>
<keyword evidence="3 5" id="KW-0460">Magnesium</keyword>
<protein>
    <submittedName>
        <fullName evidence="7">CoA ester lyase</fullName>
    </submittedName>
</protein>
<accession>A0A3A3G6K6</accession>
<evidence type="ECO:0000259" key="6">
    <source>
        <dbReference type="Pfam" id="PF03328"/>
    </source>
</evidence>
<feature type="binding site" evidence="5">
    <location>
        <position position="160"/>
    </location>
    <ligand>
        <name>Mg(2+)</name>
        <dbReference type="ChEBI" id="CHEBI:18420"/>
    </ligand>
</feature>
<dbReference type="GO" id="GO:0006107">
    <property type="term" value="P:oxaloacetate metabolic process"/>
    <property type="evidence" value="ECO:0007669"/>
    <property type="project" value="TreeGrafter"/>
</dbReference>
<dbReference type="GO" id="GO:0000287">
    <property type="term" value="F:magnesium ion binding"/>
    <property type="evidence" value="ECO:0007669"/>
    <property type="project" value="TreeGrafter"/>
</dbReference>
<dbReference type="Proteomes" id="UP000266327">
    <property type="component" value="Unassembled WGS sequence"/>
</dbReference>
<sequence>MKTPIRSFLFVPADSEKKIGKAMQSSADALVLDLEDSVMPARKKIAREAMAELLASPPAEYRGELWVRINPLTMEYALDDLCAVVAPTLAGILLPKTTGPRDVETASNYISAIAAKTGLTNDEIGILAVSTETAAAPFALGDYHKATLPRLWGLTWGAEDLSSAIGAATNKGPDGDWAFTYRMVRSQCLLAAKACGVQCIETLYADFRNSEGLRASCIEALREGFTGRFAIHPSQVDVINEAFMPSPADVEHARRVIAAFDAAGDSGTVGLDGQMLDIPHLNQARKVLALHAAFGGAA</sequence>
<gene>
    <name evidence="7" type="ORF">D3878_18220</name>
</gene>
<dbReference type="InterPro" id="IPR040442">
    <property type="entry name" value="Pyrv_kinase-like_dom_sf"/>
</dbReference>
<dbReference type="InterPro" id="IPR015813">
    <property type="entry name" value="Pyrv/PenolPyrv_kinase-like_dom"/>
</dbReference>
<dbReference type="RefSeq" id="WP_119786780.1">
    <property type="nucleotide sequence ID" value="NZ_QYUQ01000002.1"/>
</dbReference>
<dbReference type="AlphaFoldDB" id="A0A3A3G6K6"/>